<dbReference type="InterPro" id="IPR036979">
    <property type="entry name" value="CM_dom_sf"/>
</dbReference>
<dbReference type="EMBL" id="FULE01000007">
    <property type="protein sequence ID" value="SJN53527.1"/>
    <property type="molecule type" value="Genomic_DNA"/>
</dbReference>
<dbReference type="Pfam" id="PF01817">
    <property type="entry name" value="CM_2"/>
    <property type="match status" value="1"/>
</dbReference>
<dbReference type="GO" id="GO:0004106">
    <property type="term" value="F:chorismate mutase activity"/>
    <property type="evidence" value="ECO:0007669"/>
    <property type="project" value="UniProtKB-EC"/>
</dbReference>
<dbReference type="PANTHER" id="PTHR38041:SF2">
    <property type="entry name" value="SECRETED CHORISMATE MUTASE"/>
    <property type="match status" value="1"/>
</dbReference>
<evidence type="ECO:0000256" key="3">
    <source>
        <dbReference type="ARBA" id="ARBA00022729"/>
    </source>
</evidence>
<proteinExistence type="predicted"/>
<feature type="domain" description="Chorismate mutase" evidence="6">
    <location>
        <begin position="1"/>
        <end position="97"/>
    </location>
</feature>
<evidence type="ECO:0000313" key="7">
    <source>
        <dbReference type="EMBL" id="SJN53527.1"/>
    </source>
</evidence>
<dbReference type="Proteomes" id="UP000188276">
    <property type="component" value="Unassembled WGS sequence"/>
</dbReference>
<dbReference type="InterPro" id="IPR002701">
    <property type="entry name" value="CM_II_prokaryot"/>
</dbReference>
<evidence type="ECO:0000256" key="1">
    <source>
        <dbReference type="ARBA" id="ARBA00004817"/>
    </source>
</evidence>
<dbReference type="PANTHER" id="PTHR38041">
    <property type="entry name" value="CHORISMATE MUTASE"/>
    <property type="match status" value="1"/>
</dbReference>
<organism evidence="7 8">
    <name type="scientific">Vibrio ruber (strain DSM 16370 / JCM 11486 / BCRC 17186 / CECT 7878 / LMG 23124 / VR1)</name>
    <dbReference type="NCBI Taxonomy" id="1123498"/>
    <lineage>
        <taxon>Bacteria</taxon>
        <taxon>Pseudomonadati</taxon>
        <taxon>Pseudomonadota</taxon>
        <taxon>Gammaproteobacteria</taxon>
        <taxon>Vibrionales</taxon>
        <taxon>Vibrionaceae</taxon>
        <taxon>Vibrio</taxon>
    </lineage>
</organism>
<dbReference type="PROSITE" id="PS51168">
    <property type="entry name" value="CHORISMATE_MUT_2"/>
    <property type="match status" value="1"/>
</dbReference>
<dbReference type="UniPathway" id="UPA00120">
    <property type="reaction ID" value="UER00203"/>
</dbReference>
<protein>
    <recommendedName>
        <fullName evidence="2">chorismate mutase</fullName>
        <ecNumber evidence="2">5.4.99.5</ecNumber>
    </recommendedName>
</protein>
<accession>A0A1R4LAW7</accession>
<dbReference type="GO" id="GO:0046417">
    <property type="term" value="P:chorismate metabolic process"/>
    <property type="evidence" value="ECO:0007669"/>
    <property type="project" value="InterPro"/>
</dbReference>
<dbReference type="InterPro" id="IPR036263">
    <property type="entry name" value="Chorismate_II_sf"/>
</dbReference>
<dbReference type="GO" id="GO:0009697">
    <property type="term" value="P:salicylic acid biosynthetic process"/>
    <property type="evidence" value="ECO:0007669"/>
    <property type="project" value="TreeGrafter"/>
</dbReference>
<keyword evidence="3 5" id="KW-0732">Signal</keyword>
<comment type="pathway">
    <text evidence="1">Metabolic intermediate biosynthesis; prephenate biosynthesis; prephenate from chorismate: step 1/1.</text>
</comment>
<dbReference type="InterPro" id="IPR008240">
    <property type="entry name" value="Chorismate_mutase_periplasmic"/>
</dbReference>
<dbReference type="InterPro" id="IPR051331">
    <property type="entry name" value="Chorismate_mutase-related"/>
</dbReference>
<evidence type="ECO:0000256" key="5">
    <source>
        <dbReference type="SAM" id="SignalP"/>
    </source>
</evidence>
<dbReference type="SUPFAM" id="SSF48600">
    <property type="entry name" value="Chorismate mutase II"/>
    <property type="match status" value="1"/>
</dbReference>
<dbReference type="RefSeq" id="WP_077332897.1">
    <property type="nucleotide sequence ID" value="NZ_FULE01000007.1"/>
</dbReference>
<reference evidence="8" key="1">
    <citation type="submission" date="2017-02" db="EMBL/GenBank/DDBJ databases">
        <authorList>
            <person name="Rodrigo-Torres L."/>
            <person name="Arahal R.D."/>
            <person name="Lucena T."/>
        </authorList>
    </citation>
    <scope>NUCLEOTIDE SEQUENCE [LARGE SCALE GENOMIC DNA]</scope>
    <source>
        <strain evidence="8">CECT 7878</strain>
    </source>
</reference>
<evidence type="ECO:0000313" key="8">
    <source>
        <dbReference type="Proteomes" id="UP000188276"/>
    </source>
</evidence>
<dbReference type="STRING" id="1123498.VR7878_00367"/>
<sequence length="176" mass="19600">MFKTVTVLVVALLSFNVFAAPTPAEIFSTINQRLSYMEDVALYKAIHRKPIEDIEREVVVIDKASQSAAQKGLDKQSVIGFFKAQISAAKAIQYRYRADLLSQPTTAQPRDLKTVIRPALITLGNQINTDIAAYLRDGGHFSASDYATFKTTLNSKYLIDADKKALFQALTQIRLQ</sequence>
<dbReference type="SMART" id="SM00830">
    <property type="entry name" value="CM_2"/>
    <property type="match status" value="1"/>
</dbReference>
<dbReference type="NCBIfam" id="TIGR01806">
    <property type="entry name" value="CM_mono2"/>
    <property type="match status" value="1"/>
</dbReference>
<dbReference type="EC" id="5.4.99.5" evidence="2"/>
<evidence type="ECO:0000256" key="2">
    <source>
        <dbReference type="ARBA" id="ARBA00012404"/>
    </source>
</evidence>
<dbReference type="AlphaFoldDB" id="A0A1R4LAW7"/>
<keyword evidence="8" id="KW-1185">Reference proteome</keyword>
<feature type="signal peptide" evidence="5">
    <location>
        <begin position="1"/>
        <end position="19"/>
    </location>
</feature>
<keyword evidence="4 7" id="KW-0413">Isomerase</keyword>
<name>A0A1R4LAW7_VIBR1</name>
<evidence type="ECO:0000256" key="4">
    <source>
        <dbReference type="ARBA" id="ARBA00023235"/>
    </source>
</evidence>
<gene>
    <name evidence="7" type="primary">aroQ_1</name>
    <name evidence="7" type="ORF">VR7878_00367</name>
</gene>
<evidence type="ECO:0000259" key="6">
    <source>
        <dbReference type="PROSITE" id="PS51168"/>
    </source>
</evidence>
<feature type="chain" id="PRO_5011983534" description="chorismate mutase" evidence="5">
    <location>
        <begin position="20"/>
        <end position="176"/>
    </location>
</feature>
<dbReference type="Gene3D" id="1.20.59.10">
    <property type="entry name" value="Chorismate mutase"/>
    <property type="match status" value="1"/>
</dbReference>
<dbReference type="OrthoDB" id="8445094at2"/>
<dbReference type="NCBIfam" id="NF005965">
    <property type="entry name" value="PRK08055.1"/>
    <property type="match status" value="1"/>
</dbReference>